<gene>
    <name evidence="13" type="ORF">KY290_006930</name>
</gene>
<evidence type="ECO:0000313" key="14">
    <source>
        <dbReference type="Proteomes" id="UP000826656"/>
    </source>
</evidence>
<dbReference type="Proteomes" id="UP000826656">
    <property type="component" value="Unassembled WGS sequence"/>
</dbReference>
<dbReference type="InterPro" id="IPR002182">
    <property type="entry name" value="NB-ARC"/>
</dbReference>
<keyword evidence="4" id="KW-0677">Repeat</keyword>
<dbReference type="Gene3D" id="3.40.50.300">
    <property type="entry name" value="P-loop containing nucleotide triphosphate hydrolases"/>
    <property type="match status" value="1"/>
</dbReference>
<dbReference type="Gene3D" id="1.10.8.430">
    <property type="entry name" value="Helical domain of apoptotic protease-activating factors"/>
    <property type="match status" value="1"/>
</dbReference>
<dbReference type="InterPro" id="IPR032675">
    <property type="entry name" value="LRR_dom_sf"/>
</dbReference>
<evidence type="ECO:0000256" key="1">
    <source>
        <dbReference type="ARBA" id="ARBA00004170"/>
    </source>
</evidence>
<dbReference type="Gene3D" id="3.80.10.10">
    <property type="entry name" value="Ribonuclease Inhibitor"/>
    <property type="match status" value="1"/>
</dbReference>
<feature type="domain" description="Disease resistance protein winged helix" evidence="11">
    <location>
        <begin position="443"/>
        <end position="511"/>
    </location>
</feature>
<accession>A0ABQ7W443</accession>
<comment type="subcellular location">
    <subcellularLocation>
        <location evidence="1">Membrane</location>
        <topology evidence="1">Peripheral membrane protein</topology>
    </subcellularLocation>
</comment>
<evidence type="ECO:0000256" key="5">
    <source>
        <dbReference type="ARBA" id="ARBA00022741"/>
    </source>
</evidence>
<proteinExistence type="inferred from homology"/>
<keyword evidence="8" id="KW-0175">Coiled coil</keyword>
<dbReference type="InterPro" id="IPR042197">
    <property type="entry name" value="Apaf_helical"/>
</dbReference>
<dbReference type="Pfam" id="PF23559">
    <property type="entry name" value="WHD_DRP"/>
    <property type="match status" value="1"/>
</dbReference>
<dbReference type="Pfam" id="PF23598">
    <property type="entry name" value="LRR_14"/>
    <property type="match status" value="1"/>
</dbReference>
<feature type="domain" description="NB-ARC" evidence="10">
    <location>
        <begin position="197"/>
        <end position="342"/>
    </location>
</feature>
<evidence type="ECO:0000256" key="7">
    <source>
        <dbReference type="ARBA" id="ARBA00022840"/>
    </source>
</evidence>
<dbReference type="SUPFAM" id="SSF52540">
    <property type="entry name" value="P-loop containing nucleoside triphosphate hydrolases"/>
    <property type="match status" value="1"/>
</dbReference>
<keyword evidence="7" id="KW-0067">ATP-binding</keyword>
<dbReference type="PANTHER" id="PTHR23155">
    <property type="entry name" value="DISEASE RESISTANCE PROTEIN RP"/>
    <property type="match status" value="1"/>
</dbReference>
<evidence type="ECO:0000256" key="6">
    <source>
        <dbReference type="ARBA" id="ARBA00022821"/>
    </source>
</evidence>
<evidence type="ECO:0000256" key="4">
    <source>
        <dbReference type="ARBA" id="ARBA00022737"/>
    </source>
</evidence>
<keyword evidence="9" id="KW-0472">Membrane</keyword>
<dbReference type="InterPro" id="IPR058922">
    <property type="entry name" value="WHD_DRP"/>
</dbReference>
<evidence type="ECO:0000256" key="8">
    <source>
        <dbReference type="ARBA" id="ARBA00023054"/>
    </source>
</evidence>
<dbReference type="SUPFAM" id="SSF52058">
    <property type="entry name" value="L domain-like"/>
    <property type="match status" value="1"/>
</dbReference>
<dbReference type="InterPro" id="IPR027417">
    <property type="entry name" value="P-loop_NTPase"/>
</dbReference>
<evidence type="ECO:0000259" key="12">
    <source>
        <dbReference type="Pfam" id="PF23598"/>
    </source>
</evidence>
<evidence type="ECO:0000259" key="10">
    <source>
        <dbReference type="Pfam" id="PF00931"/>
    </source>
</evidence>
<feature type="domain" description="Disease resistance R13L4/SHOC-2-like LRR" evidence="12">
    <location>
        <begin position="569"/>
        <end position="880"/>
    </location>
</feature>
<sequence length="1048" mass="119828">MAALAVSNFLRKLKAFPMDKVDTSISEELREVEKVFSLLLPHVQNAEWDELINCEEEQEERKSNDRVDISSELNTWLWSVAVCAAEVEQIFIMSIRASPMIQASEGLTSPKMTELLLNLERTVYRQHQQWSLGNLLSNNGSTTCQIRMNFESAHMICQAKEVKLFGGRLYAKEEEFLAINRSHQHQHQPVADMVGREEEVKLLEGWLLAKEEECHDIITISGEAGIGKTTVAEAIYEQGQKDFDCHAWVFVSKNDSTRRVMQNILKGILKSISVMAPYNIDTMGEKPLKKLINSWLIGKKFLLILDDIPSWEIVEVVTNVMPRGREKTRILVTSRVSNELNECKLCKLNSVDSYHLLHKHACTSERGDEFFSSVDSVAKEIVRLSCGLPLTIVTVGRMLSTKHTAEDWIKVHQMFLRGASFMSLCYADLSPELQSCFLYAASFPIHFEISCKNMKRLWIAEDFVQHEDNRTLEESAQDQLDELIHRNMIQVVKRNIDGRVKTCRILRRMRKFALRRSEGDHFTVILPSLKRALPERCHRAFLYGASYDGTSTSKFSRKDFSGLYSFLALELNQHQAPLNLNDFRLLCVLELQGFCHESLPDAIGDLSLLRYLGLRSGKIKKLPVSLKNLKRLQTLDIRDTFIRDLPDDLEGWQKLRHLLLEGSFADKVVNLRDGIIEAFVDLQTLAGLKMTEAIAKGLINLRGIRKLSIGAVQGLHLLPLFKAVERMEFLRSFTMKGSFEDESYKFPFPQLYSLEKLCIGGPMMNNLLDWVGKLHYVKSLYLWDSKLTKDPLRSLQHLSNLMVLSLCNSYDGKNIEFGHEGFPKLKKLSILHCQNLKSWEEIPHGAMTKLETLNFGYCPSLVELPKGLEKLNYLCSIQVSNMSSQFMQYVHELRSISRLSISIREYIKSSRPIKACNNAGCSWYWKRMHKMKLTMVNWGTPKNGVYKWPTNHPTNETSTLSPFGFTTTHSDHFIILYRMSKSSMEAEYCAMSAASSEIVWLQRLLSDLGVAITSPTVLHGDNTSAIKLTTNLVQLKNTKHIEVDCHYI</sequence>
<dbReference type="PANTHER" id="PTHR23155:SF1052">
    <property type="entry name" value="DISEASE RESISTANCE PROTEIN RPM1"/>
    <property type="match status" value="1"/>
</dbReference>
<evidence type="ECO:0000259" key="11">
    <source>
        <dbReference type="Pfam" id="PF23559"/>
    </source>
</evidence>
<dbReference type="InterPro" id="IPR036388">
    <property type="entry name" value="WH-like_DNA-bd_sf"/>
</dbReference>
<dbReference type="EMBL" id="JAIVGD010000003">
    <property type="protein sequence ID" value="KAH0775519.1"/>
    <property type="molecule type" value="Genomic_DNA"/>
</dbReference>
<evidence type="ECO:0000256" key="2">
    <source>
        <dbReference type="ARBA" id="ARBA00008894"/>
    </source>
</evidence>
<dbReference type="InterPro" id="IPR044974">
    <property type="entry name" value="Disease_R_plants"/>
</dbReference>
<protein>
    <submittedName>
        <fullName evidence="13">Uncharacterized protein</fullName>
    </submittedName>
</protein>
<dbReference type="Gene3D" id="1.10.10.10">
    <property type="entry name" value="Winged helix-like DNA-binding domain superfamily/Winged helix DNA-binding domain"/>
    <property type="match status" value="1"/>
</dbReference>
<keyword evidence="6" id="KW-0611">Plant defense</keyword>
<evidence type="ECO:0000313" key="13">
    <source>
        <dbReference type="EMBL" id="KAH0775519.1"/>
    </source>
</evidence>
<comment type="similarity">
    <text evidence="2">Belongs to the disease resistance NB-LRR family.</text>
</comment>
<keyword evidence="14" id="KW-1185">Reference proteome</keyword>
<dbReference type="Pfam" id="PF00931">
    <property type="entry name" value="NB-ARC"/>
    <property type="match status" value="1"/>
</dbReference>
<evidence type="ECO:0000256" key="3">
    <source>
        <dbReference type="ARBA" id="ARBA00022614"/>
    </source>
</evidence>
<organism evidence="13 14">
    <name type="scientific">Solanum tuberosum</name>
    <name type="common">Potato</name>
    <dbReference type="NCBI Taxonomy" id="4113"/>
    <lineage>
        <taxon>Eukaryota</taxon>
        <taxon>Viridiplantae</taxon>
        <taxon>Streptophyta</taxon>
        <taxon>Embryophyta</taxon>
        <taxon>Tracheophyta</taxon>
        <taxon>Spermatophyta</taxon>
        <taxon>Magnoliopsida</taxon>
        <taxon>eudicotyledons</taxon>
        <taxon>Gunneridae</taxon>
        <taxon>Pentapetalae</taxon>
        <taxon>asterids</taxon>
        <taxon>lamiids</taxon>
        <taxon>Solanales</taxon>
        <taxon>Solanaceae</taxon>
        <taxon>Solanoideae</taxon>
        <taxon>Solaneae</taxon>
        <taxon>Solanum</taxon>
    </lineage>
</organism>
<comment type="caution">
    <text evidence="13">The sequence shown here is derived from an EMBL/GenBank/DDBJ whole genome shotgun (WGS) entry which is preliminary data.</text>
</comment>
<keyword evidence="3" id="KW-0433">Leucine-rich repeat</keyword>
<dbReference type="CDD" id="cd09272">
    <property type="entry name" value="RNase_HI_RT_Ty1"/>
    <property type="match status" value="1"/>
</dbReference>
<keyword evidence="5" id="KW-0547">Nucleotide-binding</keyword>
<evidence type="ECO:0000256" key="9">
    <source>
        <dbReference type="ARBA" id="ARBA00023136"/>
    </source>
</evidence>
<dbReference type="PRINTS" id="PR00364">
    <property type="entry name" value="DISEASERSIST"/>
</dbReference>
<dbReference type="InterPro" id="IPR055414">
    <property type="entry name" value="LRR_R13L4/SHOC2-like"/>
</dbReference>
<name>A0ABQ7W443_SOLTU</name>
<reference evidence="13 14" key="1">
    <citation type="journal article" date="2021" name="bioRxiv">
        <title>Chromosome-scale and haplotype-resolved genome assembly of a tetraploid potato cultivar.</title>
        <authorList>
            <person name="Sun H."/>
            <person name="Jiao W.-B."/>
            <person name="Krause K."/>
            <person name="Campoy J.A."/>
            <person name="Goel M."/>
            <person name="Folz-Donahue K."/>
            <person name="Kukat C."/>
            <person name="Huettel B."/>
            <person name="Schneeberger K."/>
        </authorList>
    </citation>
    <scope>NUCLEOTIDE SEQUENCE [LARGE SCALE GENOMIC DNA]</scope>
    <source>
        <strain evidence="13">SolTubOtavaFocal</strain>
        <tissue evidence="13">Leaves</tissue>
    </source>
</reference>